<keyword evidence="10" id="KW-0378">Hydrolase</keyword>
<dbReference type="GO" id="GO:0006508">
    <property type="term" value="P:proteolysis"/>
    <property type="evidence" value="ECO:0007669"/>
    <property type="project" value="UniProtKB-KW"/>
</dbReference>
<dbReference type="InterPro" id="IPR050925">
    <property type="entry name" value="Rhomboid_protease_S54"/>
</dbReference>
<keyword evidence="10" id="KW-0645">Protease</keyword>
<keyword evidence="11" id="KW-1185">Reference proteome</keyword>
<protein>
    <submittedName>
        <fullName evidence="10">Rhomboid family intramembrane serine protease</fullName>
    </submittedName>
</protein>
<proteinExistence type="predicted"/>
<dbReference type="SUPFAM" id="SSF144091">
    <property type="entry name" value="Rhomboid-like"/>
    <property type="match status" value="1"/>
</dbReference>
<evidence type="ECO:0000256" key="1">
    <source>
        <dbReference type="ARBA" id="ARBA00004651"/>
    </source>
</evidence>
<evidence type="ECO:0000256" key="5">
    <source>
        <dbReference type="ARBA" id="ARBA00023136"/>
    </source>
</evidence>
<evidence type="ECO:0000256" key="2">
    <source>
        <dbReference type="ARBA" id="ARBA00022475"/>
    </source>
</evidence>
<evidence type="ECO:0000256" key="8">
    <source>
        <dbReference type="SAM" id="Phobius"/>
    </source>
</evidence>
<dbReference type="AlphaFoldDB" id="A0A975JZT5"/>
<dbReference type="Gene3D" id="1.20.1540.10">
    <property type="entry name" value="Rhomboid-like"/>
    <property type="match status" value="1"/>
</dbReference>
<dbReference type="FunFam" id="1.20.1540.10:FF:000029">
    <property type="entry name" value="Rhomboid protease 2"/>
    <property type="match status" value="1"/>
</dbReference>
<dbReference type="Proteomes" id="UP000682202">
    <property type="component" value="Chromosome"/>
</dbReference>
<evidence type="ECO:0000259" key="9">
    <source>
        <dbReference type="Pfam" id="PF01694"/>
    </source>
</evidence>
<sequence length="232" mass="24838">MRGRAALVTKRTKKPEAQPEKRPRWVIGGTTILTFVALLYVIELFDQLSGNRLDVNGIRPLEADGLWGIIFAPLLHANWAHLMANTIPLLVLGFLMTLAGLSRFVWATAIVWILGGFGTWLIGNVGSSCGPTDHIGASGLIFGWLTFLIVFGFLVRKVSDIIVGLVVFFVYGGVLLGAMPVLGQCGGVSWQGHLCGALAGVVAAFVLSAPERKARALRKGGTRSNPSLHPKA</sequence>
<accession>A0A975JZT5</accession>
<feature type="transmembrane region" description="Helical" evidence="8">
    <location>
        <begin position="25"/>
        <end position="45"/>
    </location>
</feature>
<dbReference type="PANTHER" id="PTHR43731:SF9">
    <property type="entry name" value="SLR1461 PROTEIN"/>
    <property type="match status" value="1"/>
</dbReference>
<dbReference type="EMBL" id="CP046600">
    <property type="protein sequence ID" value="QUR68418.1"/>
    <property type="molecule type" value="Genomic_DNA"/>
</dbReference>
<keyword evidence="4 8" id="KW-1133">Transmembrane helix</keyword>
<dbReference type="InterPro" id="IPR035952">
    <property type="entry name" value="Rhomboid-like_sf"/>
</dbReference>
<comment type="similarity">
    <text evidence="6">To M.leprae ML1171.</text>
</comment>
<comment type="subcellular location">
    <subcellularLocation>
        <location evidence="1">Cell membrane</location>
        <topology evidence="1">Multi-pass membrane protein</topology>
    </subcellularLocation>
</comment>
<evidence type="ECO:0000256" key="4">
    <source>
        <dbReference type="ARBA" id="ARBA00022989"/>
    </source>
</evidence>
<organism evidence="10 11">
    <name type="scientific">Mycobacterium spongiae</name>
    <dbReference type="NCBI Taxonomy" id="886343"/>
    <lineage>
        <taxon>Bacteria</taxon>
        <taxon>Bacillati</taxon>
        <taxon>Actinomycetota</taxon>
        <taxon>Actinomycetes</taxon>
        <taxon>Mycobacteriales</taxon>
        <taxon>Mycobacteriaceae</taxon>
        <taxon>Mycobacterium</taxon>
    </lineage>
</organism>
<feature type="transmembrane region" description="Helical" evidence="8">
    <location>
        <begin position="135"/>
        <end position="155"/>
    </location>
</feature>
<evidence type="ECO:0000256" key="3">
    <source>
        <dbReference type="ARBA" id="ARBA00022692"/>
    </source>
</evidence>
<keyword evidence="5 8" id="KW-0472">Membrane</keyword>
<evidence type="ECO:0000313" key="11">
    <source>
        <dbReference type="Proteomes" id="UP000682202"/>
    </source>
</evidence>
<reference evidence="10" key="1">
    <citation type="submission" date="2019-12" db="EMBL/GenBank/DDBJ databases">
        <title>Mycobacterium spongiae sp. nov.</title>
        <authorList>
            <person name="Stinear T."/>
        </authorList>
    </citation>
    <scope>NUCLEOTIDE SEQUENCE</scope>
    <source>
        <strain evidence="10">FSD4b-SM</strain>
    </source>
</reference>
<feature type="transmembrane region" description="Helical" evidence="8">
    <location>
        <begin position="65"/>
        <end position="92"/>
    </location>
</feature>
<dbReference type="GO" id="GO:0004252">
    <property type="term" value="F:serine-type endopeptidase activity"/>
    <property type="evidence" value="ECO:0007669"/>
    <property type="project" value="InterPro"/>
</dbReference>
<name>A0A975JZT5_9MYCO</name>
<dbReference type="PANTHER" id="PTHR43731">
    <property type="entry name" value="RHOMBOID PROTEASE"/>
    <property type="match status" value="1"/>
</dbReference>
<dbReference type="KEGG" id="mspg:F6B93_16220"/>
<feature type="transmembrane region" description="Helical" evidence="8">
    <location>
        <begin position="104"/>
        <end position="123"/>
    </location>
</feature>
<gene>
    <name evidence="10" type="ORF">F6B93_16220</name>
</gene>
<dbReference type="InterPro" id="IPR022764">
    <property type="entry name" value="Peptidase_S54_rhomboid_dom"/>
</dbReference>
<keyword evidence="3 8" id="KW-0812">Transmembrane</keyword>
<feature type="transmembrane region" description="Helical" evidence="8">
    <location>
        <begin position="162"/>
        <end position="182"/>
    </location>
</feature>
<feature type="transmembrane region" description="Helical" evidence="8">
    <location>
        <begin position="188"/>
        <end position="209"/>
    </location>
</feature>
<evidence type="ECO:0000256" key="6">
    <source>
        <dbReference type="ARBA" id="ARBA00060777"/>
    </source>
</evidence>
<dbReference type="Pfam" id="PF01694">
    <property type="entry name" value="Rhomboid"/>
    <property type="match status" value="1"/>
</dbReference>
<evidence type="ECO:0000256" key="7">
    <source>
        <dbReference type="SAM" id="MobiDB-lite"/>
    </source>
</evidence>
<feature type="region of interest" description="Disordered" evidence="7">
    <location>
        <begin position="1"/>
        <end position="20"/>
    </location>
</feature>
<keyword evidence="2" id="KW-1003">Cell membrane</keyword>
<feature type="domain" description="Peptidase S54 rhomboid" evidence="9">
    <location>
        <begin position="65"/>
        <end position="208"/>
    </location>
</feature>
<dbReference type="RefSeq" id="WP_211695991.1">
    <property type="nucleotide sequence ID" value="NZ_CP046600.1"/>
</dbReference>
<evidence type="ECO:0000313" key="10">
    <source>
        <dbReference type="EMBL" id="QUR68418.1"/>
    </source>
</evidence>
<dbReference type="GO" id="GO:0005886">
    <property type="term" value="C:plasma membrane"/>
    <property type="evidence" value="ECO:0007669"/>
    <property type="project" value="UniProtKB-SubCell"/>
</dbReference>